<evidence type="ECO:0000313" key="4">
    <source>
        <dbReference type="Proteomes" id="UP000295468"/>
    </source>
</evidence>
<dbReference type="InterPro" id="IPR029045">
    <property type="entry name" value="ClpP/crotonase-like_dom_sf"/>
</dbReference>
<dbReference type="EMBL" id="SNYI01000001">
    <property type="protein sequence ID" value="TDQ33043.1"/>
    <property type="molecule type" value="Genomic_DNA"/>
</dbReference>
<keyword evidence="2" id="KW-0732">Signal</keyword>
<dbReference type="AlphaFoldDB" id="A0A4R6TS99"/>
<dbReference type="Proteomes" id="UP000295468">
    <property type="component" value="Unassembled WGS sequence"/>
</dbReference>
<organism evidence="3 4">
    <name type="scientific">Zeaxanthinibacter enoshimensis</name>
    <dbReference type="NCBI Taxonomy" id="392009"/>
    <lineage>
        <taxon>Bacteria</taxon>
        <taxon>Pseudomonadati</taxon>
        <taxon>Bacteroidota</taxon>
        <taxon>Flavobacteriia</taxon>
        <taxon>Flavobacteriales</taxon>
        <taxon>Flavobacteriaceae</taxon>
        <taxon>Zeaxanthinibacter</taxon>
    </lineage>
</organism>
<evidence type="ECO:0000256" key="1">
    <source>
        <dbReference type="PROSITE-ProRule" id="PRU00339"/>
    </source>
</evidence>
<name>A0A4R6TS99_9FLAO</name>
<evidence type="ECO:0000313" key="3">
    <source>
        <dbReference type="EMBL" id="TDQ33043.1"/>
    </source>
</evidence>
<dbReference type="Gene3D" id="3.90.226.10">
    <property type="entry name" value="2-enoyl-CoA Hydratase, Chain A, domain 1"/>
    <property type="match status" value="1"/>
</dbReference>
<evidence type="ECO:0000256" key="2">
    <source>
        <dbReference type="SAM" id="SignalP"/>
    </source>
</evidence>
<proteinExistence type="predicted"/>
<gene>
    <name evidence="3" type="ORF">CLV82_0881</name>
</gene>
<dbReference type="PROSITE" id="PS50005">
    <property type="entry name" value="TPR"/>
    <property type="match status" value="1"/>
</dbReference>
<keyword evidence="4" id="KW-1185">Reference proteome</keyword>
<sequence length="550" mass="63318">MKLLTFLFILAFSYQVQSQATLTAQQWQEDLSFLQETVHKDYAFLFKKTTKEEFDRAVASLHKAIPEMQDHEVVVGLAKIIAMFKYGHTDISFRQEPYDFRNFPFNLYQFQDGMYIQGTHKEHSGALGAKVVAVAGMPIDKALEAIYPVVPAENEQYFKAFGINYLRFPEVLHATGITPELSETVTLTLEKNGKTFTHEFRAMSKGERPPVNYSLIQQDGDWLEARDQSVTPHYLGQLDKHYYYTYLPEEKTVYVRQSSVFHDPEEDIPSFYQRVFDFIDQYEVDKLVLDVRLNGGGNNFNNKEVVTGIIRSEKINQPGKFFVILGRRTFSACQNLVLELDNYTNAIFVGEPTSENVNFYGDNNKVTLPNSEIPVFLSWAWWQDKPQWQNAPWLAPHIAVEMSFEEYRTNQDPVLETALNFDSENFITDPMQYMTDLYKSGQQEKLMSETKRMMADPAYKFFDFEAELNNTGYMVLNRADYGEAIAIFGFVTQLFPESANAWDSLAEAYWKSGDNEQAIALYNKALSMDPEGPTGKNAREKLAEIRQGTH</sequence>
<reference evidence="3 4" key="1">
    <citation type="submission" date="2019-03" db="EMBL/GenBank/DDBJ databases">
        <title>Genomic Encyclopedia of Archaeal and Bacterial Type Strains, Phase II (KMG-II): from individual species to whole genera.</title>
        <authorList>
            <person name="Goeker M."/>
        </authorList>
    </citation>
    <scope>NUCLEOTIDE SEQUENCE [LARGE SCALE GENOMIC DNA]</scope>
    <source>
        <strain evidence="3 4">DSM 18435</strain>
    </source>
</reference>
<feature type="signal peptide" evidence="2">
    <location>
        <begin position="1"/>
        <end position="18"/>
    </location>
</feature>
<feature type="chain" id="PRO_5021025228" evidence="2">
    <location>
        <begin position="19"/>
        <end position="550"/>
    </location>
</feature>
<dbReference type="SUPFAM" id="SSF52096">
    <property type="entry name" value="ClpP/crotonase"/>
    <property type="match status" value="1"/>
</dbReference>
<dbReference type="PROSITE" id="PS50293">
    <property type="entry name" value="TPR_REGION"/>
    <property type="match status" value="1"/>
</dbReference>
<dbReference type="SUPFAM" id="SSF48452">
    <property type="entry name" value="TPR-like"/>
    <property type="match status" value="1"/>
</dbReference>
<dbReference type="Pfam" id="PF14559">
    <property type="entry name" value="TPR_19"/>
    <property type="match status" value="1"/>
</dbReference>
<feature type="repeat" description="TPR" evidence="1">
    <location>
        <begin position="499"/>
        <end position="532"/>
    </location>
</feature>
<dbReference type="OrthoDB" id="5480566at2"/>
<comment type="caution">
    <text evidence="3">The sequence shown here is derived from an EMBL/GenBank/DDBJ whole genome shotgun (WGS) entry which is preliminary data.</text>
</comment>
<dbReference type="RefSeq" id="WP_133643057.1">
    <property type="nucleotide sequence ID" value="NZ_SNYI01000001.1"/>
</dbReference>
<accession>A0A4R6TS99</accession>
<dbReference type="SMART" id="SM00028">
    <property type="entry name" value="TPR"/>
    <property type="match status" value="2"/>
</dbReference>
<protein>
    <submittedName>
        <fullName evidence="3">Tetratricopeptide repeat protein</fullName>
    </submittedName>
</protein>
<dbReference type="Gene3D" id="1.25.40.10">
    <property type="entry name" value="Tetratricopeptide repeat domain"/>
    <property type="match status" value="1"/>
</dbReference>
<keyword evidence="1" id="KW-0802">TPR repeat</keyword>
<dbReference type="InterPro" id="IPR019734">
    <property type="entry name" value="TPR_rpt"/>
</dbReference>
<dbReference type="InterPro" id="IPR011990">
    <property type="entry name" value="TPR-like_helical_dom_sf"/>
</dbReference>